<dbReference type="Gene3D" id="1.10.1470.10">
    <property type="entry name" value="YjbJ"/>
    <property type="match status" value="1"/>
</dbReference>
<dbReference type="InterPro" id="IPR036629">
    <property type="entry name" value="YjbJ_sf"/>
</dbReference>
<keyword evidence="2" id="KW-1185">Reference proteome</keyword>
<dbReference type="EMBL" id="JAEINI020000002">
    <property type="protein sequence ID" value="MCB5226131.1"/>
    <property type="molecule type" value="Genomic_DNA"/>
</dbReference>
<name>A0ABS8C1D2_9ALTE</name>
<reference evidence="1 2" key="1">
    <citation type="submission" date="2021-10" db="EMBL/GenBank/DDBJ databases">
        <title>Alishewanella koreense sp. nov. isolated from seawater of southwestern coast in South Korea and the proposal for the reclassification of Rheinheimera perlucida and Rheinheimera tuosuensis as Arsukibacterium perlucida and Arsukibacterium tuosuensis.</title>
        <authorList>
            <person name="Kim K.H."/>
            <person name="Ruan W."/>
            <person name="Kim K.R."/>
            <person name="Baek J.H."/>
            <person name="Jeon C.O."/>
        </authorList>
    </citation>
    <scope>NUCLEOTIDE SEQUENCE [LARGE SCALE GENOMIC DNA]</scope>
    <source>
        <strain evidence="1 2">16-MA</strain>
    </source>
</reference>
<comment type="caution">
    <text evidence="1">The sequence shown here is derived from an EMBL/GenBank/DDBJ whole genome shotgun (WGS) entry which is preliminary data.</text>
</comment>
<proteinExistence type="predicted"/>
<evidence type="ECO:0000313" key="2">
    <source>
        <dbReference type="Proteomes" id="UP000633814"/>
    </source>
</evidence>
<accession>A0ABS8C1D2</accession>
<sequence length="65" mass="7707">MSSIFAESQWSSVRAQVKCEWDKISYAELELTRNNPEYLTALVQERYNLEEDDARQRVQAFFDSL</sequence>
<protein>
    <submittedName>
        <fullName evidence="1">General stress protein CsbD</fullName>
    </submittedName>
</protein>
<gene>
    <name evidence="1" type="ORF">JAO78_004810</name>
</gene>
<evidence type="ECO:0000313" key="1">
    <source>
        <dbReference type="EMBL" id="MCB5226131.1"/>
    </source>
</evidence>
<organism evidence="1 2">
    <name type="scientific">Alishewanella maricola</name>
    <dbReference type="NCBI Taxonomy" id="2795740"/>
    <lineage>
        <taxon>Bacteria</taxon>
        <taxon>Pseudomonadati</taxon>
        <taxon>Pseudomonadota</taxon>
        <taxon>Gammaproteobacteria</taxon>
        <taxon>Alteromonadales</taxon>
        <taxon>Alteromonadaceae</taxon>
        <taxon>Alishewanella</taxon>
    </lineage>
</organism>
<dbReference type="Proteomes" id="UP000633814">
    <property type="component" value="Unassembled WGS sequence"/>
</dbReference>
<dbReference type="SUPFAM" id="SSF69047">
    <property type="entry name" value="Hypothetical protein YjbJ"/>
    <property type="match status" value="1"/>
</dbReference>
<dbReference type="RefSeq" id="WP_226750220.1">
    <property type="nucleotide sequence ID" value="NZ_JAEINI020000002.1"/>
</dbReference>